<keyword evidence="3 4" id="KW-0904">Protein phosphatase</keyword>
<comment type="caution">
    <text evidence="6">The sequence shown here is derived from an EMBL/GenBank/DDBJ whole genome shotgun (WGS) entry which is preliminary data.</text>
</comment>
<keyword evidence="2 4" id="KW-0378">Hydrolase</keyword>
<dbReference type="EMBL" id="MUJZ01037054">
    <property type="protein sequence ID" value="OTF76527.1"/>
    <property type="molecule type" value="Genomic_DNA"/>
</dbReference>
<proteinExistence type="inferred from homology"/>
<dbReference type="OrthoDB" id="10025511at2759"/>
<evidence type="ECO:0000256" key="1">
    <source>
        <dbReference type="ARBA" id="ARBA00022723"/>
    </source>
</evidence>
<dbReference type="AlphaFoldDB" id="A0A1Y3B8L0"/>
<keyword evidence="7" id="KW-1185">Reference proteome</keyword>
<evidence type="ECO:0000313" key="6">
    <source>
        <dbReference type="EMBL" id="OTF76527.1"/>
    </source>
</evidence>
<dbReference type="InterPro" id="IPR000222">
    <property type="entry name" value="PP2C_BS"/>
</dbReference>
<gene>
    <name evidence="6" type="ORF">BLA29_005718</name>
</gene>
<organism evidence="6 7">
    <name type="scientific">Euroglyphus maynei</name>
    <name type="common">Mayne's house dust mite</name>
    <dbReference type="NCBI Taxonomy" id="6958"/>
    <lineage>
        <taxon>Eukaryota</taxon>
        <taxon>Metazoa</taxon>
        <taxon>Ecdysozoa</taxon>
        <taxon>Arthropoda</taxon>
        <taxon>Chelicerata</taxon>
        <taxon>Arachnida</taxon>
        <taxon>Acari</taxon>
        <taxon>Acariformes</taxon>
        <taxon>Sarcoptiformes</taxon>
        <taxon>Astigmata</taxon>
        <taxon>Psoroptidia</taxon>
        <taxon>Analgoidea</taxon>
        <taxon>Pyroglyphidae</taxon>
        <taxon>Pyroglyphinae</taxon>
        <taxon>Euroglyphus</taxon>
    </lineage>
</organism>
<evidence type="ECO:0000313" key="7">
    <source>
        <dbReference type="Proteomes" id="UP000194236"/>
    </source>
</evidence>
<dbReference type="InterPro" id="IPR001932">
    <property type="entry name" value="PPM-type_phosphatase-like_dom"/>
</dbReference>
<dbReference type="GO" id="GO:0046872">
    <property type="term" value="F:metal ion binding"/>
    <property type="evidence" value="ECO:0007669"/>
    <property type="project" value="UniProtKB-KW"/>
</dbReference>
<sequence length="238" mass="27396">MEDEYVIIHYQPTMQNGHHTESKSCEMNVFHKSFVFLGIFDGHGGDMAARYTRQNLCRNIVRQRKFWSNDDDQVCLAIHKGFVRTQKEMMHEVEKWPRTTTGLPSTSGTTASVLFIMNGKYYTGHVGDSRIVLGRKVKSSTRWQACPMTRDHKPESPRERKRIEATGGQVMNKSGIGRVVWNRPRRIIRSDDSTIQVVYDLIPFLSVARSLGDLWSLNRRLNKFIVSPEPDHPMAFGI</sequence>
<dbReference type="InterPro" id="IPR036457">
    <property type="entry name" value="PPM-type-like_dom_sf"/>
</dbReference>
<feature type="domain" description="PPM-type phosphatase" evidence="5">
    <location>
        <begin position="8"/>
        <end position="238"/>
    </location>
</feature>
<dbReference type="PANTHER" id="PTHR47992">
    <property type="entry name" value="PROTEIN PHOSPHATASE"/>
    <property type="match status" value="1"/>
</dbReference>
<evidence type="ECO:0000256" key="3">
    <source>
        <dbReference type="ARBA" id="ARBA00022912"/>
    </source>
</evidence>
<evidence type="ECO:0000256" key="4">
    <source>
        <dbReference type="RuleBase" id="RU003465"/>
    </source>
</evidence>
<keyword evidence="1" id="KW-0479">Metal-binding</keyword>
<dbReference type="GO" id="GO:0004722">
    <property type="term" value="F:protein serine/threonine phosphatase activity"/>
    <property type="evidence" value="ECO:0007669"/>
    <property type="project" value="InterPro"/>
</dbReference>
<name>A0A1Y3B8L0_EURMA</name>
<dbReference type="Proteomes" id="UP000194236">
    <property type="component" value="Unassembled WGS sequence"/>
</dbReference>
<dbReference type="SMART" id="SM00332">
    <property type="entry name" value="PP2Cc"/>
    <property type="match status" value="1"/>
</dbReference>
<evidence type="ECO:0000256" key="2">
    <source>
        <dbReference type="ARBA" id="ARBA00022801"/>
    </source>
</evidence>
<dbReference type="CDD" id="cd00143">
    <property type="entry name" value="PP2Cc"/>
    <property type="match status" value="1"/>
</dbReference>
<dbReference type="SUPFAM" id="SSF81606">
    <property type="entry name" value="PP2C-like"/>
    <property type="match status" value="1"/>
</dbReference>
<comment type="similarity">
    <text evidence="4">Belongs to the PP2C family.</text>
</comment>
<protein>
    <submittedName>
        <fullName evidence="6">Phosphatase 1D-like protein</fullName>
    </submittedName>
</protein>
<dbReference type="PROSITE" id="PS01032">
    <property type="entry name" value="PPM_1"/>
    <property type="match status" value="1"/>
</dbReference>
<dbReference type="InterPro" id="IPR015655">
    <property type="entry name" value="PP2C"/>
</dbReference>
<evidence type="ECO:0000259" key="5">
    <source>
        <dbReference type="PROSITE" id="PS51746"/>
    </source>
</evidence>
<dbReference type="PROSITE" id="PS51746">
    <property type="entry name" value="PPM_2"/>
    <property type="match status" value="1"/>
</dbReference>
<dbReference type="Pfam" id="PF00481">
    <property type="entry name" value="PP2C"/>
    <property type="match status" value="1"/>
</dbReference>
<reference evidence="6 7" key="1">
    <citation type="submission" date="2017-03" db="EMBL/GenBank/DDBJ databases">
        <title>Genome Survey of Euroglyphus maynei.</title>
        <authorList>
            <person name="Arlian L.G."/>
            <person name="Morgan M.S."/>
            <person name="Rider S.D."/>
        </authorList>
    </citation>
    <scope>NUCLEOTIDE SEQUENCE [LARGE SCALE GENOMIC DNA]</scope>
    <source>
        <strain evidence="6">Arlian Lab</strain>
        <tissue evidence="6">Whole body</tissue>
    </source>
</reference>
<accession>A0A1Y3B8L0</accession>
<dbReference type="Gene3D" id="3.60.40.10">
    <property type="entry name" value="PPM-type phosphatase domain"/>
    <property type="match status" value="1"/>
</dbReference>